<organism evidence="2 3">
    <name type="scientific">Chilo suppressalis</name>
    <name type="common">Asiatic rice borer moth</name>
    <dbReference type="NCBI Taxonomy" id="168631"/>
    <lineage>
        <taxon>Eukaryota</taxon>
        <taxon>Metazoa</taxon>
        <taxon>Ecdysozoa</taxon>
        <taxon>Arthropoda</taxon>
        <taxon>Hexapoda</taxon>
        <taxon>Insecta</taxon>
        <taxon>Pterygota</taxon>
        <taxon>Neoptera</taxon>
        <taxon>Endopterygota</taxon>
        <taxon>Lepidoptera</taxon>
        <taxon>Glossata</taxon>
        <taxon>Ditrysia</taxon>
        <taxon>Pyraloidea</taxon>
        <taxon>Crambidae</taxon>
        <taxon>Crambinae</taxon>
        <taxon>Chilo</taxon>
    </lineage>
</organism>
<reference evidence="2" key="1">
    <citation type="submission" date="2021-12" db="EMBL/GenBank/DDBJ databases">
        <authorList>
            <person name="King R."/>
        </authorList>
    </citation>
    <scope>NUCLEOTIDE SEQUENCE</scope>
</reference>
<evidence type="ECO:0000256" key="1">
    <source>
        <dbReference type="SAM" id="MobiDB-lite"/>
    </source>
</evidence>
<sequence>MGSATVSNAKPQTAMAETEKRSLKKLLRVLFKKDKKKEKTAPTETDGATIEPQPQQTSAQAVESILEKIKQLDIKKEASDSREEDELENFSFKPISDDDVTRPDRSQSNSSGDSGFIEKYVPESEDDEERDKSDDVIVSFEKLNLKDGKKEKRVQTVVLARAPIRNKVGGKQIAPYDLQPTDACRQIQINKHTLTGGQVIVNPRHVDFLEFDNATKQVQQSSEHSQHEYGGEYLNIIAEYIREVWPKNSIEETNMLAEFLPIEELQSESLVLTPPHQPPEISQPNPIEEFTYHIQNEFFSTDVPDLTILNELAEIPSDTNNHNQYFLTPPHSVNAYSPMSDSASYKNSEYTYSPERSSTLSPERSSPIHNSDYEKFQDITPYEDTASKKNVERKDSTSSMTLKQYKDMQREITQSFSKKDCCLLERTTCKQIFLEYLQRLSQEERKNMCFKVVRLDLSNAYGVLQNILISLSQGPEKEDLQYALFCMVCERVLAQKPQWLVDDFGLNLLKSAALRCPNRPELTRYLVQCVRNAIRHDSSLIQGRDSVFHEVDALGDTLLIACVRRGDACADVLGELTRRSDNDDMPLFKVNHVNADGASALHVACSEHSAACPRLHCAHILLTHAAADVWQGDAKGGDTALHMAVNSRTCDLPLIMVIFSHLNRKDWKKLAHAPNTCSKSPLENARSAMRSPSRENYPPEVLEFLKKCR</sequence>
<evidence type="ECO:0000313" key="3">
    <source>
        <dbReference type="Proteomes" id="UP001153292"/>
    </source>
</evidence>
<feature type="compositionally biased region" description="Polar residues" evidence="1">
    <location>
        <begin position="338"/>
        <end position="369"/>
    </location>
</feature>
<feature type="region of interest" description="Disordered" evidence="1">
    <location>
        <begin position="34"/>
        <end position="133"/>
    </location>
</feature>
<dbReference type="InterPro" id="IPR036770">
    <property type="entry name" value="Ankyrin_rpt-contain_sf"/>
</dbReference>
<feature type="compositionally biased region" description="Basic and acidic residues" evidence="1">
    <location>
        <begin position="95"/>
        <end position="105"/>
    </location>
</feature>
<dbReference type="Proteomes" id="UP001153292">
    <property type="component" value="Chromosome 27"/>
</dbReference>
<keyword evidence="3" id="KW-1185">Reference proteome</keyword>
<protein>
    <submittedName>
        <fullName evidence="2">Uncharacterized protein</fullName>
    </submittedName>
</protein>
<dbReference type="EMBL" id="OU963920">
    <property type="protein sequence ID" value="CAH0688067.1"/>
    <property type="molecule type" value="Genomic_DNA"/>
</dbReference>
<dbReference type="Gene3D" id="1.25.40.20">
    <property type="entry name" value="Ankyrin repeat-containing domain"/>
    <property type="match status" value="1"/>
</dbReference>
<evidence type="ECO:0000313" key="2">
    <source>
        <dbReference type="EMBL" id="CAH0688067.1"/>
    </source>
</evidence>
<dbReference type="SUPFAM" id="SSF48403">
    <property type="entry name" value="Ankyrin repeat"/>
    <property type="match status" value="1"/>
</dbReference>
<gene>
    <name evidence="2" type="ORF">CHILSU_LOCUS7353</name>
</gene>
<feature type="region of interest" description="Disordered" evidence="1">
    <location>
        <begin position="338"/>
        <end position="371"/>
    </location>
</feature>
<feature type="compositionally biased region" description="Basic and acidic residues" evidence="1">
    <location>
        <begin position="65"/>
        <end position="81"/>
    </location>
</feature>
<accession>A0ABN8ECF4</accession>
<feature type="compositionally biased region" description="Polar residues" evidence="1">
    <location>
        <begin position="1"/>
        <end position="11"/>
    </location>
</feature>
<feature type="region of interest" description="Disordered" evidence="1">
    <location>
        <begin position="1"/>
        <end position="21"/>
    </location>
</feature>
<proteinExistence type="predicted"/>
<name>A0ABN8ECF4_CHISP</name>
<feature type="compositionally biased region" description="Polar residues" evidence="1">
    <location>
        <begin position="52"/>
        <end position="61"/>
    </location>
</feature>